<evidence type="ECO:0000259" key="2">
    <source>
        <dbReference type="Pfam" id="PF18166"/>
    </source>
</evidence>
<reference evidence="3 4" key="1">
    <citation type="submission" date="2021-09" db="EMBL/GenBank/DDBJ databases">
        <title>Genome sequencing and assembly of Chryseobacterium sp. RG1.</title>
        <authorList>
            <person name="Chhetri G."/>
        </authorList>
    </citation>
    <scope>NUCLEOTIDE SEQUENCE [LARGE SCALE GENOMIC DNA]</scope>
    <source>
        <strain evidence="3 4">RG1</strain>
    </source>
</reference>
<keyword evidence="4" id="KW-1185">Reference proteome</keyword>
<dbReference type="InterPro" id="IPR040556">
    <property type="entry name" value="pP_pnuc_1"/>
</dbReference>
<dbReference type="RefSeq" id="WP_225690171.1">
    <property type="nucleotide sequence ID" value="NZ_JAERSE020000005.1"/>
</dbReference>
<dbReference type="InterPro" id="IPR041584">
    <property type="entry name" value="Put_pPIWI_pnuc_2"/>
</dbReference>
<accession>A0ABS8A694</accession>
<gene>
    <name evidence="3" type="ORF">JI747_017535</name>
</gene>
<evidence type="ECO:0000259" key="1">
    <source>
        <dbReference type="Pfam" id="PF18165"/>
    </source>
</evidence>
<organism evidence="3 4">
    <name type="scientific">Chryseobacterium tagetis</name>
    <dbReference type="NCBI Taxonomy" id="2801334"/>
    <lineage>
        <taxon>Bacteria</taxon>
        <taxon>Pseudomonadati</taxon>
        <taxon>Bacteroidota</taxon>
        <taxon>Flavobacteriia</taxon>
        <taxon>Flavobacteriales</taxon>
        <taxon>Weeksellaceae</taxon>
        <taxon>Chryseobacterium group</taxon>
        <taxon>Chryseobacterium</taxon>
    </lineage>
</organism>
<evidence type="ECO:0000313" key="3">
    <source>
        <dbReference type="EMBL" id="MCA6068972.1"/>
    </source>
</evidence>
<protein>
    <submittedName>
        <fullName evidence="3">Uncharacterized protein</fullName>
    </submittedName>
</protein>
<proteinExistence type="predicted"/>
<dbReference type="Pfam" id="PF18165">
    <property type="entry name" value="pP_pnuc_1"/>
    <property type="match status" value="1"/>
</dbReference>
<sequence>MTTTIEKIKKILKSEFENELFDASLKNLEDKNNKLRYHNFSYSIRELSRHFLNSLAPEERILDCSWFKVETDNGKPTRGQKIKYAIQGGLTDENLINMNFDIDELKSTIKEVKTTIDSLSKYTHVNPESFNLTENEIESNSQKVLETFEAFVETIDNYRETLKDFLDGKIEDHMIDTVIYNSYENIDSLAPHYSLEYSEVYEYHISEINDREIIVDVFGSLSVTLEYGSRSERAIGDGLDIGESFPYETQIRYKISDRFPSDEYEVDSFDVDTSSWYGDDDITDEELDKLIEKEE</sequence>
<dbReference type="Pfam" id="PF18166">
    <property type="entry name" value="pP_pnuc_2"/>
    <property type="match status" value="1"/>
</dbReference>
<dbReference type="EMBL" id="JAERSE020000005">
    <property type="protein sequence ID" value="MCA6068972.1"/>
    <property type="molecule type" value="Genomic_DNA"/>
</dbReference>
<feature type="domain" description="Predicted pPIWI-associating nuclease" evidence="1">
    <location>
        <begin position="10"/>
        <end position="148"/>
    </location>
</feature>
<comment type="caution">
    <text evidence="3">The sequence shown here is derived from an EMBL/GenBank/DDBJ whole genome shotgun (WGS) entry which is preliminary data.</text>
</comment>
<evidence type="ECO:0000313" key="4">
    <source>
        <dbReference type="Proteomes" id="UP000618240"/>
    </source>
</evidence>
<dbReference type="Proteomes" id="UP000618240">
    <property type="component" value="Unassembled WGS sequence"/>
</dbReference>
<name>A0ABS8A694_9FLAO</name>
<feature type="domain" description="Predicted pPIWI-associating nuclease group 2" evidence="2">
    <location>
        <begin position="155"/>
        <end position="277"/>
    </location>
</feature>